<accession>A0A9P5ZNM0</accession>
<sequence length="279" mass="31341">MDNAVGTFLCGSQVFTLPQLKTVVQREMAHLEESIALKVLIGEDLAALEIDFDLSLVENSGDEATPGYSIFGKTNNPDSSTLMNAFIKKGTWRTSKVKCAWGLLYLLIHILSIPSAQGTEEASFTHIIPKDKVGSTVAEYMPGLYVHQGKHWDSGRMSESLKFFFLKNFKSMQQMQTQLFPQSLETWCMPELRKPEWWCMDYMTPTSKHVWCFTRSEEWTVIMNSFKRGDRMVPHPLCSPETLSPFDPALPFPATSDRLGGLGNVLSTVRVGDAKSADE</sequence>
<gene>
    <name evidence="1" type="ORF">BDN71DRAFT_1433985</name>
</gene>
<keyword evidence="2" id="KW-1185">Reference proteome</keyword>
<comment type="caution">
    <text evidence="1">The sequence shown here is derived from an EMBL/GenBank/DDBJ whole genome shotgun (WGS) entry which is preliminary data.</text>
</comment>
<proteinExistence type="predicted"/>
<protein>
    <submittedName>
        <fullName evidence="1">Uncharacterized protein</fullName>
    </submittedName>
</protein>
<evidence type="ECO:0000313" key="2">
    <source>
        <dbReference type="Proteomes" id="UP000807025"/>
    </source>
</evidence>
<dbReference type="EMBL" id="MU154620">
    <property type="protein sequence ID" value="KAF9491403.1"/>
    <property type="molecule type" value="Genomic_DNA"/>
</dbReference>
<dbReference type="Proteomes" id="UP000807025">
    <property type="component" value="Unassembled WGS sequence"/>
</dbReference>
<organism evidence="1 2">
    <name type="scientific">Pleurotus eryngii</name>
    <name type="common">Boletus of the steppes</name>
    <dbReference type="NCBI Taxonomy" id="5323"/>
    <lineage>
        <taxon>Eukaryota</taxon>
        <taxon>Fungi</taxon>
        <taxon>Dikarya</taxon>
        <taxon>Basidiomycota</taxon>
        <taxon>Agaricomycotina</taxon>
        <taxon>Agaricomycetes</taxon>
        <taxon>Agaricomycetidae</taxon>
        <taxon>Agaricales</taxon>
        <taxon>Pleurotineae</taxon>
        <taxon>Pleurotaceae</taxon>
        <taxon>Pleurotus</taxon>
    </lineage>
</organism>
<dbReference type="OrthoDB" id="2690684at2759"/>
<name>A0A9P5ZNM0_PLEER</name>
<dbReference type="AlphaFoldDB" id="A0A9P5ZNM0"/>
<evidence type="ECO:0000313" key="1">
    <source>
        <dbReference type="EMBL" id="KAF9491403.1"/>
    </source>
</evidence>
<reference evidence="1" key="1">
    <citation type="submission" date="2020-11" db="EMBL/GenBank/DDBJ databases">
        <authorList>
            <consortium name="DOE Joint Genome Institute"/>
            <person name="Ahrendt S."/>
            <person name="Riley R."/>
            <person name="Andreopoulos W."/>
            <person name="Labutti K."/>
            <person name="Pangilinan J."/>
            <person name="Ruiz-Duenas F.J."/>
            <person name="Barrasa J.M."/>
            <person name="Sanchez-Garcia M."/>
            <person name="Camarero S."/>
            <person name="Miyauchi S."/>
            <person name="Serrano A."/>
            <person name="Linde D."/>
            <person name="Babiker R."/>
            <person name="Drula E."/>
            <person name="Ayuso-Fernandez I."/>
            <person name="Pacheco R."/>
            <person name="Padilla G."/>
            <person name="Ferreira P."/>
            <person name="Barriuso J."/>
            <person name="Kellner H."/>
            <person name="Castanera R."/>
            <person name="Alfaro M."/>
            <person name="Ramirez L."/>
            <person name="Pisabarro A.G."/>
            <person name="Kuo A."/>
            <person name="Tritt A."/>
            <person name="Lipzen A."/>
            <person name="He G."/>
            <person name="Yan M."/>
            <person name="Ng V."/>
            <person name="Cullen D."/>
            <person name="Martin F."/>
            <person name="Rosso M.-N."/>
            <person name="Henrissat B."/>
            <person name="Hibbett D."/>
            <person name="Martinez A.T."/>
            <person name="Grigoriev I.V."/>
        </authorList>
    </citation>
    <scope>NUCLEOTIDE SEQUENCE</scope>
    <source>
        <strain evidence="1">ATCC 90797</strain>
    </source>
</reference>